<dbReference type="OMA" id="EFKQKSA"/>
<comment type="subunit">
    <text evidence="3">Homodimer.</text>
</comment>
<feature type="domain" description="Alcohol dehydrogenase-like C-terminal" evidence="12">
    <location>
        <begin position="215"/>
        <end position="344"/>
    </location>
</feature>
<accession>G7J3Y9</accession>
<dbReference type="FunFam" id="3.90.180.10:FF:000007">
    <property type="entry name" value="Alcohol dehydrogenase 6"/>
    <property type="match status" value="1"/>
</dbReference>
<dbReference type="GO" id="GO:0004022">
    <property type="term" value="F:alcohol dehydrogenase (NAD+) activity"/>
    <property type="evidence" value="ECO:0000318"/>
    <property type="project" value="GO_Central"/>
</dbReference>
<dbReference type="PaxDb" id="3880-AES73084"/>
<dbReference type="PANTHER" id="PTHR43880:SF10">
    <property type="entry name" value="ALCOHOL DEHYDROGENASE-LIKE 2"/>
    <property type="match status" value="1"/>
</dbReference>
<keyword evidence="8" id="KW-0520">NAD</keyword>
<dbReference type="EMBL" id="CM001219">
    <property type="protein sequence ID" value="AES73084.1"/>
    <property type="molecule type" value="Genomic_DNA"/>
</dbReference>
<gene>
    <name evidence="16" type="primary">11431241</name>
    <name evidence="14" type="ordered locus">MTR_3g099460</name>
    <name evidence="15" type="ORF">MtrunA17_Chr3g0132351</name>
</gene>
<dbReference type="FunFam" id="3.40.50.720:FF:000003">
    <property type="entry name" value="S-(hydroxymethyl)glutathione dehydrogenase"/>
    <property type="match status" value="1"/>
</dbReference>
<dbReference type="InterPro" id="IPR002328">
    <property type="entry name" value="ADH_Zn_CS"/>
</dbReference>
<dbReference type="Pfam" id="PF08240">
    <property type="entry name" value="ADH_N"/>
    <property type="match status" value="1"/>
</dbReference>
<keyword evidence="7 15" id="KW-0560">Oxidoreductase</keyword>
<dbReference type="AlphaFoldDB" id="G7J3Y9"/>
<reference evidence="14 17" key="2">
    <citation type="journal article" date="2014" name="BMC Genomics">
        <title>An improved genome release (version Mt4.0) for the model legume Medicago truncatula.</title>
        <authorList>
            <person name="Tang H."/>
            <person name="Krishnakumar V."/>
            <person name="Bidwell S."/>
            <person name="Rosen B."/>
            <person name="Chan A."/>
            <person name="Zhou S."/>
            <person name="Gentzbittel L."/>
            <person name="Childs K.L."/>
            <person name="Yandell M."/>
            <person name="Gundlach H."/>
            <person name="Mayer K.F."/>
            <person name="Schwartz D.C."/>
            <person name="Town C.D."/>
        </authorList>
    </citation>
    <scope>GENOME REANNOTATION</scope>
    <source>
        <strain evidence="16 17">cv. Jemalong A17</strain>
    </source>
</reference>
<dbReference type="EnsemblPlants" id="AES73084">
    <property type="protein sequence ID" value="AES73084"/>
    <property type="gene ID" value="MTR_3g099460"/>
</dbReference>
<evidence type="ECO:0000256" key="10">
    <source>
        <dbReference type="ARBA" id="ARBA00049243"/>
    </source>
</evidence>
<dbReference type="Gene3D" id="3.40.50.720">
    <property type="entry name" value="NAD(P)-binding Rossmann-like Domain"/>
    <property type="match status" value="1"/>
</dbReference>
<evidence type="ECO:0000256" key="11">
    <source>
        <dbReference type="RuleBase" id="RU361277"/>
    </source>
</evidence>
<dbReference type="KEGG" id="mtr:11431241"/>
<evidence type="ECO:0000256" key="7">
    <source>
        <dbReference type="ARBA" id="ARBA00023002"/>
    </source>
</evidence>
<dbReference type="Gene3D" id="3.90.180.10">
    <property type="entry name" value="Medium-chain alcohol dehydrogenases, catalytic domain"/>
    <property type="match status" value="1"/>
</dbReference>
<dbReference type="SUPFAM" id="SSF51735">
    <property type="entry name" value="NAD(P)-binding Rossmann-fold domains"/>
    <property type="match status" value="1"/>
</dbReference>
<dbReference type="Pfam" id="PF00107">
    <property type="entry name" value="ADH_zinc_N"/>
    <property type="match status" value="1"/>
</dbReference>
<evidence type="ECO:0000256" key="2">
    <source>
        <dbReference type="ARBA" id="ARBA00010902"/>
    </source>
</evidence>
<dbReference type="EC" id="1.1.1.1" evidence="4"/>
<dbReference type="GO" id="GO:0051903">
    <property type="term" value="F:S-(hydroxymethyl)glutathione dehydrogenase [NAD(P)+] activity"/>
    <property type="evidence" value="ECO:0000318"/>
    <property type="project" value="GO_Central"/>
</dbReference>
<reference evidence="16" key="3">
    <citation type="submission" date="2015-04" db="UniProtKB">
        <authorList>
            <consortium name="EnsemblPlants"/>
        </authorList>
    </citation>
    <scope>IDENTIFICATION</scope>
    <source>
        <strain evidence="16">cv. Jemalong A17</strain>
    </source>
</reference>
<dbReference type="PROSITE" id="PS00059">
    <property type="entry name" value="ADH_ZINC"/>
    <property type="match status" value="1"/>
</dbReference>
<organism evidence="14 17">
    <name type="scientific">Medicago truncatula</name>
    <name type="common">Barrel medic</name>
    <name type="synonym">Medicago tribuloides</name>
    <dbReference type="NCBI Taxonomy" id="3880"/>
    <lineage>
        <taxon>Eukaryota</taxon>
        <taxon>Viridiplantae</taxon>
        <taxon>Streptophyta</taxon>
        <taxon>Embryophyta</taxon>
        <taxon>Tracheophyta</taxon>
        <taxon>Spermatophyta</taxon>
        <taxon>Magnoliopsida</taxon>
        <taxon>eudicotyledons</taxon>
        <taxon>Gunneridae</taxon>
        <taxon>Pentapetalae</taxon>
        <taxon>rosids</taxon>
        <taxon>fabids</taxon>
        <taxon>Fabales</taxon>
        <taxon>Fabaceae</taxon>
        <taxon>Papilionoideae</taxon>
        <taxon>50 kb inversion clade</taxon>
        <taxon>NPAAA clade</taxon>
        <taxon>Hologalegina</taxon>
        <taxon>IRL clade</taxon>
        <taxon>Trifolieae</taxon>
        <taxon>Medicago</taxon>
    </lineage>
</organism>
<dbReference type="SUPFAM" id="SSF50129">
    <property type="entry name" value="GroES-like"/>
    <property type="match status" value="2"/>
</dbReference>
<dbReference type="GO" id="GO:0008270">
    <property type="term" value="F:zinc ion binding"/>
    <property type="evidence" value="ECO:0000318"/>
    <property type="project" value="GO_Central"/>
</dbReference>
<dbReference type="GO" id="GO:0005829">
    <property type="term" value="C:cytosol"/>
    <property type="evidence" value="ECO:0000318"/>
    <property type="project" value="GO_Central"/>
</dbReference>
<dbReference type="EMBL" id="PSQE01000003">
    <property type="protein sequence ID" value="RHN70137.1"/>
    <property type="molecule type" value="Genomic_DNA"/>
</dbReference>
<reference evidence="14 17" key="1">
    <citation type="journal article" date="2011" name="Nature">
        <title>The Medicago genome provides insight into the evolution of rhizobial symbioses.</title>
        <authorList>
            <person name="Young N.D."/>
            <person name="Debelle F."/>
            <person name="Oldroyd G.E."/>
            <person name="Geurts R."/>
            <person name="Cannon S.B."/>
            <person name="Udvardi M.K."/>
            <person name="Benedito V.A."/>
            <person name="Mayer K.F."/>
            <person name="Gouzy J."/>
            <person name="Schoof H."/>
            <person name="Van de Peer Y."/>
            <person name="Proost S."/>
            <person name="Cook D.R."/>
            <person name="Meyers B.C."/>
            <person name="Spannagl M."/>
            <person name="Cheung F."/>
            <person name="De Mita S."/>
            <person name="Krishnakumar V."/>
            <person name="Gundlach H."/>
            <person name="Zhou S."/>
            <person name="Mudge J."/>
            <person name="Bharti A.K."/>
            <person name="Murray J.D."/>
            <person name="Naoumkina M.A."/>
            <person name="Rosen B."/>
            <person name="Silverstein K.A."/>
            <person name="Tang H."/>
            <person name="Rombauts S."/>
            <person name="Zhao P.X."/>
            <person name="Zhou P."/>
            <person name="Barbe V."/>
            <person name="Bardou P."/>
            <person name="Bechner M."/>
            <person name="Bellec A."/>
            <person name="Berger A."/>
            <person name="Berges H."/>
            <person name="Bidwell S."/>
            <person name="Bisseling T."/>
            <person name="Choisne N."/>
            <person name="Couloux A."/>
            <person name="Denny R."/>
            <person name="Deshpande S."/>
            <person name="Dai X."/>
            <person name="Doyle J.J."/>
            <person name="Dudez A.M."/>
            <person name="Farmer A.D."/>
            <person name="Fouteau S."/>
            <person name="Franken C."/>
            <person name="Gibelin C."/>
            <person name="Gish J."/>
            <person name="Goldstein S."/>
            <person name="Gonzalez A.J."/>
            <person name="Green P.J."/>
            <person name="Hallab A."/>
            <person name="Hartog M."/>
            <person name="Hua A."/>
            <person name="Humphray S.J."/>
            <person name="Jeong D.H."/>
            <person name="Jing Y."/>
            <person name="Jocker A."/>
            <person name="Kenton S.M."/>
            <person name="Kim D.J."/>
            <person name="Klee K."/>
            <person name="Lai H."/>
            <person name="Lang C."/>
            <person name="Lin S."/>
            <person name="Macmil S.L."/>
            <person name="Magdelenat G."/>
            <person name="Matthews L."/>
            <person name="McCorrison J."/>
            <person name="Monaghan E.L."/>
            <person name="Mun J.H."/>
            <person name="Najar F.Z."/>
            <person name="Nicholson C."/>
            <person name="Noirot C."/>
            <person name="O'Bleness M."/>
            <person name="Paule C.R."/>
            <person name="Poulain J."/>
            <person name="Prion F."/>
            <person name="Qin B."/>
            <person name="Qu C."/>
            <person name="Retzel E.F."/>
            <person name="Riddle C."/>
            <person name="Sallet E."/>
            <person name="Samain S."/>
            <person name="Samson N."/>
            <person name="Sanders I."/>
            <person name="Saurat O."/>
            <person name="Scarpelli C."/>
            <person name="Schiex T."/>
            <person name="Segurens B."/>
            <person name="Severin A.J."/>
            <person name="Sherrier D.J."/>
            <person name="Shi R."/>
            <person name="Sims S."/>
            <person name="Singer S.R."/>
            <person name="Sinharoy S."/>
            <person name="Sterck L."/>
            <person name="Viollet A."/>
            <person name="Wang B.B."/>
            <person name="Wang K."/>
            <person name="Wang M."/>
            <person name="Wang X."/>
            <person name="Warfsmann J."/>
            <person name="Weissenbach J."/>
            <person name="White D.D."/>
            <person name="White J.D."/>
            <person name="Wiley G.B."/>
            <person name="Wincker P."/>
            <person name="Xing Y."/>
            <person name="Yang L."/>
            <person name="Yao Z."/>
            <person name="Ying F."/>
            <person name="Zhai J."/>
            <person name="Zhou L."/>
            <person name="Zuber A."/>
            <person name="Denarie J."/>
            <person name="Dixon R.A."/>
            <person name="May G.D."/>
            <person name="Schwartz D.C."/>
            <person name="Rogers J."/>
            <person name="Quetier F."/>
            <person name="Town C.D."/>
            <person name="Roe B.A."/>
        </authorList>
    </citation>
    <scope>NUCLEOTIDE SEQUENCE [LARGE SCALE GENOMIC DNA]</scope>
    <source>
        <strain evidence="14">A17</strain>
        <strain evidence="16 17">cv. Jemalong A17</strain>
    </source>
</reference>
<dbReference type="ExpressionAtlas" id="G7J3Y9">
    <property type="expression patterns" value="differential"/>
</dbReference>
<evidence type="ECO:0000259" key="12">
    <source>
        <dbReference type="Pfam" id="PF00107"/>
    </source>
</evidence>
<evidence type="ECO:0000313" key="16">
    <source>
        <dbReference type="EnsemblPlants" id="AES73084"/>
    </source>
</evidence>
<name>G7J3Y9_MEDTR</name>
<dbReference type="OrthoDB" id="417550at2759"/>
<evidence type="ECO:0000256" key="5">
    <source>
        <dbReference type="ARBA" id="ARBA00022723"/>
    </source>
</evidence>
<dbReference type="InterPro" id="IPR036291">
    <property type="entry name" value="NAD(P)-bd_dom_sf"/>
</dbReference>
<dbReference type="PANTHER" id="PTHR43880">
    <property type="entry name" value="ALCOHOL DEHYDROGENASE"/>
    <property type="match status" value="1"/>
</dbReference>
<dbReference type="STRING" id="3880.G7J3Y9"/>
<evidence type="ECO:0000256" key="6">
    <source>
        <dbReference type="ARBA" id="ARBA00022833"/>
    </source>
</evidence>
<evidence type="ECO:0000313" key="15">
    <source>
        <dbReference type="EMBL" id="RHN70137.1"/>
    </source>
</evidence>
<dbReference type="InterPro" id="IPR013149">
    <property type="entry name" value="ADH-like_C"/>
</dbReference>
<evidence type="ECO:0000259" key="13">
    <source>
        <dbReference type="Pfam" id="PF08240"/>
    </source>
</evidence>
<comment type="similarity">
    <text evidence="2">Belongs to the zinc-containing alcohol dehydrogenase family. Class-III subfamily.</text>
</comment>
<dbReference type="GO" id="GO:0046294">
    <property type="term" value="P:formaldehyde catabolic process"/>
    <property type="evidence" value="ECO:0000318"/>
    <property type="project" value="GO_Central"/>
</dbReference>
<evidence type="ECO:0000256" key="1">
    <source>
        <dbReference type="ARBA" id="ARBA00001947"/>
    </source>
</evidence>
<evidence type="ECO:0000256" key="3">
    <source>
        <dbReference type="ARBA" id="ARBA00011738"/>
    </source>
</evidence>
<keyword evidence="17" id="KW-1185">Reference proteome</keyword>
<protein>
    <recommendedName>
        <fullName evidence="4">alcohol dehydrogenase</fullName>
        <ecNumber evidence="4">1.1.1.1</ecNumber>
    </recommendedName>
</protein>
<feature type="domain" description="Alcohol dehydrogenase-like N-terminal" evidence="13">
    <location>
        <begin position="44"/>
        <end position="173"/>
    </location>
</feature>
<dbReference type="Proteomes" id="UP000265566">
    <property type="component" value="Chromosome 3"/>
</dbReference>
<keyword evidence="6 11" id="KW-0862">Zinc</keyword>
<proteinExistence type="inferred from homology"/>
<keyword evidence="5 11" id="KW-0479">Metal-binding</keyword>
<sequence>MPIIRSVTREYIGKPIRCKAAICKKSGEPLVIEEVELDPPKSWEVRIKILCTSLCHSDVTFWKMNSSAPTARFPRILGHEAVGLVESVGENVEEVKEGDLVVPVFLPNCGECIDCGSTKSNNCTKFGNKPIRDMPRDGTSRFRDMKGEVVHHLLGVSSFSEYTVVDVTHVVKITHDIPLDKACLLSCGVSTGIGAAWKVADVEKGTTVAIFGLGAVGLAVAVAAKQRGASKIIGVDLNHDKFEIGKQFGITDFVNPSSTSNEKSVSEVIKDMTNGGADYCFECIGLASLMTEAFNSSREGWGKTVIIGVEMHGSPLTLNPYDILKGKTITGSLFGGLKPKSDLPLLAQKYLDKELNLDGFISQEVDFKDINKAFDYLLQGKSIRCIIRMDP</sequence>
<comment type="catalytic activity">
    <reaction evidence="9">
        <text>a secondary alcohol + NAD(+) = a ketone + NADH + H(+)</text>
        <dbReference type="Rhea" id="RHEA:10740"/>
        <dbReference type="ChEBI" id="CHEBI:15378"/>
        <dbReference type="ChEBI" id="CHEBI:17087"/>
        <dbReference type="ChEBI" id="CHEBI:35681"/>
        <dbReference type="ChEBI" id="CHEBI:57540"/>
        <dbReference type="ChEBI" id="CHEBI:57945"/>
        <dbReference type="EC" id="1.1.1.1"/>
    </reaction>
</comment>
<dbReference type="Proteomes" id="UP000002051">
    <property type="component" value="Chromosome 3"/>
</dbReference>
<reference evidence="15" key="4">
    <citation type="journal article" date="2018" name="Nat. Plants">
        <title>Whole-genome landscape of Medicago truncatula symbiotic genes.</title>
        <authorList>
            <person name="Pecrix Y."/>
            <person name="Gamas P."/>
            <person name="Carrere S."/>
        </authorList>
    </citation>
    <scope>NUCLEOTIDE SEQUENCE</scope>
    <source>
        <tissue evidence="15">Leaves</tissue>
    </source>
</reference>
<dbReference type="Gramene" id="rna18691">
    <property type="protein sequence ID" value="RHN70137.1"/>
    <property type="gene ID" value="gene18691"/>
</dbReference>
<comment type="cofactor">
    <cofactor evidence="1 11">
        <name>Zn(2+)</name>
        <dbReference type="ChEBI" id="CHEBI:29105"/>
    </cofactor>
</comment>
<evidence type="ECO:0000256" key="9">
    <source>
        <dbReference type="ARBA" id="ARBA00049164"/>
    </source>
</evidence>
<evidence type="ECO:0000313" key="17">
    <source>
        <dbReference type="Proteomes" id="UP000002051"/>
    </source>
</evidence>
<evidence type="ECO:0000313" key="14">
    <source>
        <dbReference type="EMBL" id="AES73084.1"/>
    </source>
</evidence>
<comment type="catalytic activity">
    <reaction evidence="10">
        <text>a primary alcohol + NAD(+) = an aldehyde + NADH + H(+)</text>
        <dbReference type="Rhea" id="RHEA:10736"/>
        <dbReference type="ChEBI" id="CHEBI:15378"/>
        <dbReference type="ChEBI" id="CHEBI:15734"/>
        <dbReference type="ChEBI" id="CHEBI:17478"/>
        <dbReference type="ChEBI" id="CHEBI:57540"/>
        <dbReference type="ChEBI" id="CHEBI:57945"/>
        <dbReference type="EC" id="1.1.1.1"/>
    </reaction>
</comment>
<dbReference type="eggNOG" id="KOG0022">
    <property type="taxonomic scope" value="Eukaryota"/>
</dbReference>
<dbReference type="InterPro" id="IPR013154">
    <property type="entry name" value="ADH-like_N"/>
</dbReference>
<dbReference type="InterPro" id="IPR011032">
    <property type="entry name" value="GroES-like_sf"/>
</dbReference>
<evidence type="ECO:0000256" key="4">
    <source>
        <dbReference type="ARBA" id="ARBA00013190"/>
    </source>
</evidence>
<evidence type="ECO:0000256" key="8">
    <source>
        <dbReference type="ARBA" id="ARBA00023027"/>
    </source>
</evidence>